<sequence>QEFILLGAGCFWHTEFALRRLPGVIDTQTGYAGGDFKSYPNPDYKVVCSGTSGHAEVVKVVFDPTVCDARKLIDCWLAMHDPTMVRSHGKRAVGIGQYRSCAFVFNDSMREVTNNAIMECQRHLEKELCSEVKVLSEDDFWFAEDRHQRHDEKRKMKGYA</sequence>
<dbReference type="InParanoid" id="B8BTD9"/>
<evidence type="ECO:0000313" key="9">
    <source>
        <dbReference type="EMBL" id="EED95078.1"/>
    </source>
</evidence>
<evidence type="ECO:0000256" key="2">
    <source>
        <dbReference type="ARBA" id="ARBA00012502"/>
    </source>
</evidence>
<evidence type="ECO:0000256" key="4">
    <source>
        <dbReference type="ARBA" id="ARBA00030273"/>
    </source>
</evidence>
<evidence type="ECO:0000256" key="6">
    <source>
        <dbReference type="ARBA" id="ARBA00047806"/>
    </source>
</evidence>
<evidence type="ECO:0000256" key="3">
    <source>
        <dbReference type="ARBA" id="ARBA00023002"/>
    </source>
</evidence>
<dbReference type="Gene3D" id="3.30.1060.10">
    <property type="entry name" value="Peptide methionine sulphoxide reductase MsrA"/>
    <property type="match status" value="1"/>
</dbReference>
<name>B8BTD9_THAPS</name>
<dbReference type="GO" id="GO:0008113">
    <property type="term" value="F:peptide-methionine (S)-S-oxide reductase activity"/>
    <property type="evidence" value="ECO:0000318"/>
    <property type="project" value="GO_Central"/>
</dbReference>
<dbReference type="eggNOG" id="KOG1635">
    <property type="taxonomic scope" value="Eukaryota"/>
</dbReference>
<comment type="similarity">
    <text evidence="1">Belongs to the MsrA Met sulfoxide reductase family.</text>
</comment>
<reference evidence="9 10" key="1">
    <citation type="journal article" date="2004" name="Science">
        <title>The genome of the diatom Thalassiosira pseudonana: ecology, evolution, and metabolism.</title>
        <authorList>
            <person name="Armbrust E.V."/>
            <person name="Berges J.A."/>
            <person name="Bowler C."/>
            <person name="Green B.R."/>
            <person name="Martinez D."/>
            <person name="Putnam N.H."/>
            <person name="Zhou S."/>
            <person name="Allen A.E."/>
            <person name="Apt K.E."/>
            <person name="Bechner M."/>
            <person name="Brzezinski M.A."/>
            <person name="Chaal B.K."/>
            <person name="Chiovitti A."/>
            <person name="Davis A.K."/>
            <person name="Demarest M.S."/>
            <person name="Detter J.C."/>
            <person name="Glavina T."/>
            <person name="Goodstein D."/>
            <person name="Hadi M.Z."/>
            <person name="Hellsten U."/>
            <person name="Hildebrand M."/>
            <person name="Jenkins B.D."/>
            <person name="Jurka J."/>
            <person name="Kapitonov V.V."/>
            <person name="Kroger N."/>
            <person name="Lau W.W."/>
            <person name="Lane T.W."/>
            <person name="Larimer F.W."/>
            <person name="Lippmeier J.C."/>
            <person name="Lucas S."/>
            <person name="Medina M."/>
            <person name="Montsant A."/>
            <person name="Obornik M."/>
            <person name="Parker M.S."/>
            <person name="Palenik B."/>
            <person name="Pazour G.J."/>
            <person name="Richardson P.M."/>
            <person name="Rynearson T.A."/>
            <person name="Saito M.A."/>
            <person name="Schwartz D.C."/>
            <person name="Thamatrakoln K."/>
            <person name="Valentin K."/>
            <person name="Vardi A."/>
            <person name="Wilkerson F.P."/>
            <person name="Rokhsar D.S."/>
        </authorList>
    </citation>
    <scope>NUCLEOTIDE SEQUENCE [LARGE SCALE GENOMIC DNA]</scope>
    <source>
        <strain evidence="9 10">CCMP1335</strain>
    </source>
</reference>
<evidence type="ECO:0000313" key="10">
    <source>
        <dbReference type="Proteomes" id="UP000001449"/>
    </source>
</evidence>
<keyword evidence="3 9" id="KW-0560">Oxidoreductase</keyword>
<dbReference type="AlphaFoldDB" id="B8BTD9"/>
<dbReference type="PANTHER" id="PTHR42799:SF2">
    <property type="entry name" value="MITOCHONDRIAL PEPTIDE METHIONINE SULFOXIDE REDUCTASE"/>
    <property type="match status" value="1"/>
</dbReference>
<feature type="non-terminal residue" evidence="9">
    <location>
        <position position="1"/>
    </location>
</feature>
<dbReference type="NCBIfam" id="TIGR00401">
    <property type="entry name" value="msrA"/>
    <property type="match status" value="1"/>
</dbReference>
<reference evidence="9 10" key="2">
    <citation type="journal article" date="2008" name="Nature">
        <title>The Phaeodactylum genome reveals the evolutionary history of diatom genomes.</title>
        <authorList>
            <person name="Bowler C."/>
            <person name="Allen A.E."/>
            <person name="Badger J.H."/>
            <person name="Grimwood J."/>
            <person name="Jabbari K."/>
            <person name="Kuo A."/>
            <person name="Maheswari U."/>
            <person name="Martens C."/>
            <person name="Maumus F."/>
            <person name="Otillar R.P."/>
            <person name="Rayko E."/>
            <person name="Salamov A."/>
            <person name="Vandepoele K."/>
            <person name="Beszteri B."/>
            <person name="Gruber A."/>
            <person name="Heijde M."/>
            <person name="Katinka M."/>
            <person name="Mock T."/>
            <person name="Valentin K."/>
            <person name="Verret F."/>
            <person name="Berges J.A."/>
            <person name="Brownlee C."/>
            <person name="Cadoret J.P."/>
            <person name="Chiovitti A."/>
            <person name="Choi C.J."/>
            <person name="Coesel S."/>
            <person name="De Martino A."/>
            <person name="Detter J.C."/>
            <person name="Durkin C."/>
            <person name="Falciatore A."/>
            <person name="Fournet J."/>
            <person name="Haruta M."/>
            <person name="Huysman M.J."/>
            <person name="Jenkins B.D."/>
            <person name="Jiroutova K."/>
            <person name="Jorgensen R.E."/>
            <person name="Joubert Y."/>
            <person name="Kaplan A."/>
            <person name="Kroger N."/>
            <person name="Kroth P.G."/>
            <person name="La Roche J."/>
            <person name="Lindquist E."/>
            <person name="Lommer M."/>
            <person name="Martin-Jezequel V."/>
            <person name="Lopez P.J."/>
            <person name="Lucas S."/>
            <person name="Mangogna M."/>
            <person name="McGinnis K."/>
            <person name="Medlin L.K."/>
            <person name="Montsant A."/>
            <person name="Oudot-Le Secq M.P."/>
            <person name="Napoli C."/>
            <person name="Obornik M."/>
            <person name="Parker M.S."/>
            <person name="Petit J.L."/>
            <person name="Porcel B.M."/>
            <person name="Poulsen N."/>
            <person name="Robison M."/>
            <person name="Rychlewski L."/>
            <person name="Rynearson T.A."/>
            <person name="Schmutz J."/>
            <person name="Shapiro H."/>
            <person name="Siaut M."/>
            <person name="Stanley M."/>
            <person name="Sussman M.R."/>
            <person name="Taylor A.R."/>
            <person name="Vardi A."/>
            <person name="von Dassow P."/>
            <person name="Vyverman W."/>
            <person name="Willis A."/>
            <person name="Wyrwicz L.S."/>
            <person name="Rokhsar D.S."/>
            <person name="Weissenbach J."/>
            <person name="Armbrust E.V."/>
            <person name="Green B.R."/>
            <person name="Van de Peer Y."/>
            <person name="Grigoriev I.V."/>
        </authorList>
    </citation>
    <scope>NUCLEOTIDE SEQUENCE [LARGE SCALE GENOMIC DNA]</scope>
    <source>
        <strain evidence="9 10">CCMP1335</strain>
    </source>
</reference>
<accession>B8BTD9</accession>
<dbReference type="Pfam" id="PF01625">
    <property type="entry name" value="PMSR"/>
    <property type="match status" value="1"/>
</dbReference>
<keyword evidence="10" id="KW-1185">Reference proteome</keyword>
<feature type="domain" description="Peptide methionine sulphoxide reductase MsrA" evidence="8">
    <location>
        <begin position="4"/>
        <end position="157"/>
    </location>
</feature>
<dbReference type="PANTHER" id="PTHR42799">
    <property type="entry name" value="MITOCHONDRIAL PEPTIDE METHIONINE SULFOXIDE REDUCTASE"/>
    <property type="match status" value="1"/>
</dbReference>
<dbReference type="InterPro" id="IPR002569">
    <property type="entry name" value="Met_Sox_Rdtase_MsrA_dom"/>
</dbReference>
<dbReference type="KEGG" id="tps:THAPSDRAFT_261203"/>
<evidence type="ECO:0000256" key="5">
    <source>
        <dbReference type="ARBA" id="ARBA00030643"/>
    </source>
</evidence>
<comment type="catalytic activity">
    <reaction evidence="6">
        <text>L-methionyl-[protein] + [thioredoxin]-disulfide + H2O = L-methionyl-(S)-S-oxide-[protein] + [thioredoxin]-dithiol</text>
        <dbReference type="Rhea" id="RHEA:14217"/>
        <dbReference type="Rhea" id="RHEA-COMP:10698"/>
        <dbReference type="Rhea" id="RHEA-COMP:10700"/>
        <dbReference type="Rhea" id="RHEA-COMP:12313"/>
        <dbReference type="Rhea" id="RHEA-COMP:12315"/>
        <dbReference type="ChEBI" id="CHEBI:15377"/>
        <dbReference type="ChEBI" id="CHEBI:16044"/>
        <dbReference type="ChEBI" id="CHEBI:29950"/>
        <dbReference type="ChEBI" id="CHEBI:44120"/>
        <dbReference type="ChEBI" id="CHEBI:50058"/>
        <dbReference type="EC" id="1.8.4.11"/>
    </reaction>
</comment>
<protein>
    <recommendedName>
        <fullName evidence="2">peptide-methionine (S)-S-oxide reductase</fullName>
        <ecNumber evidence="2">1.8.4.11</ecNumber>
    </recommendedName>
    <alternativeName>
        <fullName evidence="5">Peptide-methionine (S)-S-oxide reductase</fullName>
    </alternativeName>
    <alternativeName>
        <fullName evidence="4">Protein-methionine-S-oxide reductase</fullName>
    </alternativeName>
</protein>
<dbReference type="PaxDb" id="35128-Thaps261203"/>
<dbReference type="HOGENOM" id="CLU_031040_10_2_1"/>
<dbReference type="STRING" id="35128.B8BTD9"/>
<evidence type="ECO:0000256" key="7">
    <source>
        <dbReference type="ARBA" id="ARBA00048782"/>
    </source>
</evidence>
<evidence type="ECO:0000259" key="8">
    <source>
        <dbReference type="Pfam" id="PF01625"/>
    </source>
</evidence>
<dbReference type="GO" id="GO:0005737">
    <property type="term" value="C:cytoplasm"/>
    <property type="evidence" value="ECO:0000318"/>
    <property type="project" value="GO_Central"/>
</dbReference>
<dbReference type="SUPFAM" id="SSF55068">
    <property type="entry name" value="Peptide methionine sulfoxide reductase"/>
    <property type="match status" value="1"/>
</dbReference>
<dbReference type="GO" id="GO:0033744">
    <property type="term" value="F:L-methionine:thioredoxin-disulfide S-oxidoreductase activity"/>
    <property type="evidence" value="ECO:0007669"/>
    <property type="project" value="RHEA"/>
</dbReference>
<dbReference type="EC" id="1.8.4.11" evidence="2"/>
<dbReference type="InterPro" id="IPR036509">
    <property type="entry name" value="Met_Sox_Rdtase_MsrA_sf"/>
</dbReference>
<comment type="catalytic activity">
    <reaction evidence="7">
        <text>[thioredoxin]-disulfide + L-methionine + H2O = L-methionine (S)-S-oxide + [thioredoxin]-dithiol</text>
        <dbReference type="Rhea" id="RHEA:19993"/>
        <dbReference type="Rhea" id="RHEA-COMP:10698"/>
        <dbReference type="Rhea" id="RHEA-COMP:10700"/>
        <dbReference type="ChEBI" id="CHEBI:15377"/>
        <dbReference type="ChEBI" id="CHEBI:29950"/>
        <dbReference type="ChEBI" id="CHEBI:50058"/>
        <dbReference type="ChEBI" id="CHEBI:57844"/>
        <dbReference type="ChEBI" id="CHEBI:58772"/>
        <dbReference type="EC" id="1.8.4.11"/>
    </reaction>
</comment>
<gene>
    <name evidence="9" type="ORF">THAPSDRAFT_261203</name>
</gene>
<dbReference type="InterPro" id="IPR050162">
    <property type="entry name" value="MsrA_MetSO_reductase"/>
</dbReference>
<dbReference type="EMBL" id="CM000639">
    <property type="protein sequence ID" value="EED95078.1"/>
    <property type="molecule type" value="Genomic_DNA"/>
</dbReference>
<feature type="non-terminal residue" evidence="9">
    <location>
        <position position="160"/>
    </location>
</feature>
<organism evidence="9 10">
    <name type="scientific">Thalassiosira pseudonana</name>
    <name type="common">Marine diatom</name>
    <name type="synonym">Cyclotella nana</name>
    <dbReference type="NCBI Taxonomy" id="35128"/>
    <lineage>
        <taxon>Eukaryota</taxon>
        <taxon>Sar</taxon>
        <taxon>Stramenopiles</taxon>
        <taxon>Ochrophyta</taxon>
        <taxon>Bacillariophyta</taxon>
        <taxon>Coscinodiscophyceae</taxon>
        <taxon>Thalassiosirophycidae</taxon>
        <taxon>Thalassiosirales</taxon>
        <taxon>Thalassiosiraceae</taxon>
        <taxon>Thalassiosira</taxon>
    </lineage>
</organism>
<proteinExistence type="inferred from homology"/>
<dbReference type="GO" id="GO:0034599">
    <property type="term" value="P:cellular response to oxidative stress"/>
    <property type="evidence" value="ECO:0000318"/>
    <property type="project" value="GO_Central"/>
</dbReference>
<dbReference type="RefSeq" id="XP_002287635.1">
    <property type="nucleotide sequence ID" value="XM_002287599.1"/>
</dbReference>
<evidence type="ECO:0000256" key="1">
    <source>
        <dbReference type="ARBA" id="ARBA00005591"/>
    </source>
</evidence>
<dbReference type="GeneID" id="7442193"/>
<dbReference type="Proteomes" id="UP000001449">
    <property type="component" value="Chromosome 2"/>
</dbReference>